<dbReference type="InterPro" id="IPR000192">
    <property type="entry name" value="Aminotrans_V_dom"/>
</dbReference>
<dbReference type="NCBIfam" id="TIGR01976">
    <property type="entry name" value="am_tr_V_VC1184"/>
    <property type="match status" value="1"/>
</dbReference>
<dbReference type="InterPro" id="IPR015424">
    <property type="entry name" value="PyrdxlP-dep_Trfase"/>
</dbReference>
<reference evidence="2 3" key="1">
    <citation type="journal article" date="2021" name="Int. J. Syst. Evol. Microbiol.">
        <title>Reticulibacter mediterranei gen. nov., sp. nov., within the new family Reticulibacteraceae fam. nov., and Ktedonospora formicarum gen. nov., sp. nov., Ktedonobacter robiniae sp. nov., Dictyobacter formicarum sp. nov. and Dictyobacter arantiisoli sp. nov., belonging to the class Ktedonobacteria.</title>
        <authorList>
            <person name="Yabe S."/>
            <person name="Zheng Y."/>
            <person name="Wang C.M."/>
            <person name="Sakai Y."/>
            <person name="Abe K."/>
            <person name="Yokota A."/>
            <person name="Donadio S."/>
            <person name="Cavaletti L."/>
            <person name="Monciardini P."/>
        </authorList>
    </citation>
    <scope>NUCLEOTIDE SEQUENCE [LARGE SCALE GENOMIC DNA]</scope>
    <source>
        <strain evidence="2 3">SOSP1-30</strain>
    </source>
</reference>
<evidence type="ECO:0000313" key="3">
    <source>
        <dbReference type="Proteomes" id="UP000654345"/>
    </source>
</evidence>
<dbReference type="InterPro" id="IPR015422">
    <property type="entry name" value="PyrdxlP-dep_Trfase_small"/>
</dbReference>
<gene>
    <name evidence="2" type="ORF">KSB_27120</name>
</gene>
<dbReference type="SUPFAM" id="SSF53383">
    <property type="entry name" value="PLP-dependent transferases"/>
    <property type="match status" value="1"/>
</dbReference>
<accession>A0ABQ3UPC6</accession>
<dbReference type="Gene3D" id="3.40.640.10">
    <property type="entry name" value="Type I PLP-dependent aspartate aminotransferase-like (Major domain)"/>
    <property type="match status" value="1"/>
</dbReference>
<dbReference type="InterPro" id="IPR011340">
    <property type="entry name" value="Cys_dSase-rel"/>
</dbReference>
<dbReference type="PANTHER" id="PTHR43586">
    <property type="entry name" value="CYSTEINE DESULFURASE"/>
    <property type="match status" value="1"/>
</dbReference>
<dbReference type="Pfam" id="PF00266">
    <property type="entry name" value="Aminotran_5"/>
    <property type="match status" value="1"/>
</dbReference>
<dbReference type="RefSeq" id="WP_201370972.1">
    <property type="nucleotide sequence ID" value="NZ_BNJG01000001.1"/>
</dbReference>
<comment type="caution">
    <text evidence="2">The sequence shown here is derived from an EMBL/GenBank/DDBJ whole genome shotgun (WGS) entry which is preliminary data.</text>
</comment>
<dbReference type="InterPro" id="IPR015421">
    <property type="entry name" value="PyrdxlP-dep_Trfase_major"/>
</dbReference>
<dbReference type="Proteomes" id="UP000654345">
    <property type="component" value="Unassembled WGS sequence"/>
</dbReference>
<dbReference type="PANTHER" id="PTHR43586:SF21">
    <property type="entry name" value="PYRIDOXAL PHOSPHATE (PLP)-DEPENDENT ASPARTATE AMINOTRANSFERASE SUPERFAMILY"/>
    <property type="match status" value="1"/>
</dbReference>
<protein>
    <submittedName>
        <fullName evidence="2">Cysteine desulfurase-like protein</fullName>
    </submittedName>
</protein>
<organism evidence="2 3">
    <name type="scientific">Ktedonobacter robiniae</name>
    <dbReference type="NCBI Taxonomy" id="2778365"/>
    <lineage>
        <taxon>Bacteria</taxon>
        <taxon>Bacillati</taxon>
        <taxon>Chloroflexota</taxon>
        <taxon>Ktedonobacteria</taxon>
        <taxon>Ktedonobacterales</taxon>
        <taxon>Ktedonobacteraceae</taxon>
        <taxon>Ktedonobacter</taxon>
    </lineage>
</organism>
<evidence type="ECO:0000259" key="1">
    <source>
        <dbReference type="Pfam" id="PF00266"/>
    </source>
</evidence>
<name>A0ABQ3UPC6_9CHLR</name>
<keyword evidence="3" id="KW-1185">Reference proteome</keyword>
<sequence length="417" mass="46767">MLDIEAVRSRFPSLNNETVFFDNPGGTQIAQDVLRRMQHYLLNTNANHGGAFTTSLRSDSVVYEARQAMADFLNAARPEEIVFGQNMTSLTLHISRSIALLLQPGDEIVVTRLDHDANIAPWLLIARDRGCTIRWVDIHPEDCTLDMQDLERQVTPRTKLVAIGYASNAVGTINDVKRAIELAHQVGALCFIDAVQYAPHRFIDVQELDCDLLACSGYKFFGPHIGILYGKYELLQKLEAYKVRPADNEPPGKFETGTQSFESIAGLLGCLEYLAWLGTTFGASFTHQHQELLAGRRLALRQAMEVINAYENELSQTILQALTPLPGLKLYGIADLQRLQERVPTFSFSLEGWQPRELAEQLAIEHFNVWNGNYYAVEVMARLGLEEQGGLLRVGLAHYNTHTEIERLAQALSTLKK</sequence>
<feature type="domain" description="Aminotransferase class V" evidence="1">
    <location>
        <begin position="19"/>
        <end position="408"/>
    </location>
</feature>
<proteinExistence type="predicted"/>
<dbReference type="Gene3D" id="3.90.1150.10">
    <property type="entry name" value="Aspartate Aminotransferase, domain 1"/>
    <property type="match status" value="1"/>
</dbReference>
<dbReference type="EMBL" id="BNJG01000001">
    <property type="protein sequence ID" value="GHO54237.1"/>
    <property type="molecule type" value="Genomic_DNA"/>
</dbReference>
<evidence type="ECO:0000313" key="2">
    <source>
        <dbReference type="EMBL" id="GHO54237.1"/>
    </source>
</evidence>